<reference evidence="3" key="2">
    <citation type="submission" date="2002-09" db="EMBL/GenBank/DDBJ databases">
        <title>Oryza sativa nipponbare(GA3) genomic DNA, chromosome 9, BAC clone:OSJNBa0042H24.</title>
        <authorList>
            <person name="Sasaki T."/>
            <person name="Matsumoto T."/>
            <person name="Katayose Y."/>
        </authorList>
    </citation>
    <scope>NUCLEOTIDE SEQUENCE</scope>
</reference>
<feature type="region of interest" description="Disordered" evidence="1">
    <location>
        <begin position="39"/>
        <end position="99"/>
    </location>
</feature>
<evidence type="ECO:0000313" key="3">
    <source>
        <dbReference type="EMBL" id="BAD29041.1"/>
    </source>
</evidence>
<protein>
    <submittedName>
        <fullName evidence="2">Uncharacterized protein</fullName>
    </submittedName>
</protein>
<reference evidence="5" key="5">
    <citation type="journal article" date="2008" name="Nucleic Acids Res.">
        <title>The rice annotation project database (RAP-DB): 2008 update.</title>
        <authorList>
            <consortium name="The rice annotation project (RAP)"/>
        </authorList>
    </citation>
    <scope>GENOME REANNOTATION</scope>
    <source>
        <strain evidence="5">cv. Nipponbare</strain>
    </source>
</reference>
<reference evidence="4" key="4">
    <citation type="journal article" date="2005" name="PLoS Biol.">
        <title>The genomes of Oryza sativa: a history of duplications.</title>
        <authorList>
            <person name="Yu J."/>
            <person name="Wang J."/>
            <person name="Lin W."/>
            <person name="Li S."/>
            <person name="Li H."/>
            <person name="Zhou J."/>
            <person name="Ni P."/>
            <person name="Dong W."/>
            <person name="Hu S."/>
            <person name="Zeng C."/>
            <person name="Zhang J."/>
            <person name="Zhang Y."/>
            <person name="Li R."/>
            <person name="Xu Z."/>
            <person name="Li S."/>
            <person name="Li X."/>
            <person name="Zheng H."/>
            <person name="Cong L."/>
            <person name="Lin L."/>
            <person name="Yin J."/>
            <person name="Geng J."/>
            <person name="Li G."/>
            <person name="Shi J."/>
            <person name="Liu J."/>
            <person name="Lv H."/>
            <person name="Li J."/>
            <person name="Wang J."/>
            <person name="Deng Y."/>
            <person name="Ran L."/>
            <person name="Shi X."/>
            <person name="Wang X."/>
            <person name="Wu Q."/>
            <person name="Li C."/>
            <person name="Ren X."/>
            <person name="Wang J."/>
            <person name="Wang X."/>
            <person name="Li D."/>
            <person name="Liu D."/>
            <person name="Zhang X."/>
            <person name="Ji Z."/>
            <person name="Zhao W."/>
            <person name="Sun Y."/>
            <person name="Zhang Z."/>
            <person name="Bao J."/>
            <person name="Han Y."/>
            <person name="Dong L."/>
            <person name="Ji J."/>
            <person name="Chen P."/>
            <person name="Wu S."/>
            <person name="Liu J."/>
            <person name="Xiao Y."/>
            <person name="Bu D."/>
            <person name="Tan J."/>
            <person name="Yang L."/>
            <person name="Ye C."/>
            <person name="Zhang J."/>
            <person name="Xu J."/>
            <person name="Zhou Y."/>
            <person name="Yu Y."/>
            <person name="Zhang B."/>
            <person name="Zhuang S."/>
            <person name="Wei H."/>
            <person name="Liu B."/>
            <person name="Lei M."/>
            <person name="Yu H."/>
            <person name="Li Y."/>
            <person name="Xu H."/>
            <person name="Wei S."/>
            <person name="He X."/>
            <person name="Fang L."/>
            <person name="Zhang Z."/>
            <person name="Zhang Y."/>
            <person name="Huang X."/>
            <person name="Su Z."/>
            <person name="Tong W."/>
            <person name="Li J."/>
            <person name="Tong Z."/>
            <person name="Li S."/>
            <person name="Ye J."/>
            <person name="Wang L."/>
            <person name="Fang L."/>
            <person name="Lei T."/>
            <person name="Chen C."/>
            <person name="Chen H."/>
            <person name="Xu Z."/>
            <person name="Li H."/>
            <person name="Huang H."/>
            <person name="Zhang F."/>
            <person name="Xu H."/>
            <person name="Li N."/>
            <person name="Zhao C."/>
            <person name="Li S."/>
            <person name="Dong L."/>
            <person name="Huang Y."/>
            <person name="Li L."/>
            <person name="Xi Y."/>
            <person name="Qi Q."/>
            <person name="Li W."/>
            <person name="Zhang B."/>
            <person name="Hu W."/>
            <person name="Zhang Y."/>
            <person name="Tian X."/>
            <person name="Jiao Y."/>
            <person name="Liang X."/>
            <person name="Jin J."/>
            <person name="Gao L."/>
            <person name="Zheng W."/>
            <person name="Hao B."/>
            <person name="Liu S."/>
            <person name="Wang W."/>
            <person name="Yuan L."/>
            <person name="Cao M."/>
            <person name="McDermott J."/>
            <person name="Samudrala R."/>
            <person name="Wang J."/>
            <person name="Wong G.K."/>
            <person name="Yang H."/>
        </authorList>
    </citation>
    <scope>NUCLEOTIDE SEQUENCE [LARGE SCALE GENOMIC DNA]</scope>
</reference>
<evidence type="ECO:0000313" key="4">
    <source>
        <dbReference type="EMBL" id="EAZ44404.1"/>
    </source>
</evidence>
<evidence type="ECO:0000313" key="5">
    <source>
        <dbReference type="Proteomes" id="UP000000763"/>
    </source>
</evidence>
<evidence type="ECO:0000313" key="2">
    <source>
        <dbReference type="EMBL" id="BAD29030.1"/>
    </source>
</evidence>
<reference evidence="4" key="6">
    <citation type="submission" date="2008-12" db="EMBL/GenBank/DDBJ databases">
        <title>Improved gene annotation of the rice (Oryza sativa) genomes.</title>
        <authorList>
            <person name="Wang J."/>
            <person name="Li R."/>
            <person name="Fan W."/>
            <person name="Huang Q."/>
            <person name="Zhang J."/>
            <person name="Zhou Y."/>
            <person name="Hu Y."/>
            <person name="Zi S."/>
            <person name="Li J."/>
            <person name="Ni P."/>
            <person name="Zheng H."/>
            <person name="Zhang Y."/>
            <person name="Zhao M."/>
            <person name="Hao Q."/>
            <person name="McDermott J."/>
            <person name="Samudrala R."/>
            <person name="Kristiansen K."/>
            <person name="Wong G.K.-S."/>
        </authorList>
    </citation>
    <scope>NUCLEOTIDE SEQUENCE</scope>
</reference>
<dbReference type="EMBL" id="AP005689">
    <property type="protein sequence ID" value="BAD29041.1"/>
    <property type="molecule type" value="Genomic_DNA"/>
</dbReference>
<sequence length="155" mass="16313">MEGGDSGFFRFSAAAPVPMPAHQARRALSDLQTILGLGAAPPQRLPQTSSGQRRVTPMAPPQQRQQVNGGTAVPMASLPVNQAPTGAPLPQRRRTSHGGNNTVVPPDAYCAEHHSSHCGTGCRSKDHQSWHRAFYGGNTGYLGALGCRFTGGCPC</sequence>
<organism evidence="2 5">
    <name type="scientific">Oryza sativa subsp. japonica</name>
    <name type="common">Rice</name>
    <dbReference type="NCBI Taxonomy" id="39947"/>
    <lineage>
        <taxon>Eukaryota</taxon>
        <taxon>Viridiplantae</taxon>
        <taxon>Streptophyta</taxon>
        <taxon>Embryophyta</taxon>
        <taxon>Tracheophyta</taxon>
        <taxon>Spermatophyta</taxon>
        <taxon>Magnoliopsida</taxon>
        <taxon>Liliopsida</taxon>
        <taxon>Poales</taxon>
        <taxon>Poaceae</taxon>
        <taxon>BOP clade</taxon>
        <taxon>Oryzoideae</taxon>
        <taxon>Oryzeae</taxon>
        <taxon>Oryzinae</taxon>
        <taxon>Oryza</taxon>
        <taxon>Oryza sativa</taxon>
    </lineage>
</organism>
<dbReference type="AlphaFoldDB" id="Q6EQP0"/>
<reference evidence="5" key="3">
    <citation type="journal article" date="2005" name="Nature">
        <title>The map-based sequence of the rice genome.</title>
        <authorList>
            <consortium name="International rice genome sequencing project (IRGSP)"/>
            <person name="Matsumoto T."/>
            <person name="Wu J."/>
            <person name="Kanamori H."/>
            <person name="Katayose Y."/>
            <person name="Fujisawa M."/>
            <person name="Namiki N."/>
            <person name="Mizuno H."/>
            <person name="Yamamoto K."/>
            <person name="Antonio B.A."/>
            <person name="Baba T."/>
            <person name="Sakata K."/>
            <person name="Nagamura Y."/>
            <person name="Aoki H."/>
            <person name="Arikawa K."/>
            <person name="Arita K."/>
            <person name="Bito T."/>
            <person name="Chiden Y."/>
            <person name="Fujitsuka N."/>
            <person name="Fukunaka R."/>
            <person name="Hamada M."/>
            <person name="Harada C."/>
            <person name="Hayashi A."/>
            <person name="Hijishita S."/>
            <person name="Honda M."/>
            <person name="Hosokawa S."/>
            <person name="Ichikawa Y."/>
            <person name="Idonuma A."/>
            <person name="Iijima M."/>
            <person name="Ikeda M."/>
            <person name="Ikeno M."/>
            <person name="Ito K."/>
            <person name="Ito S."/>
            <person name="Ito T."/>
            <person name="Ito Y."/>
            <person name="Ito Y."/>
            <person name="Iwabuchi A."/>
            <person name="Kamiya K."/>
            <person name="Karasawa W."/>
            <person name="Kurita K."/>
            <person name="Katagiri S."/>
            <person name="Kikuta A."/>
            <person name="Kobayashi H."/>
            <person name="Kobayashi N."/>
            <person name="Machita K."/>
            <person name="Maehara T."/>
            <person name="Masukawa M."/>
            <person name="Mizubayashi T."/>
            <person name="Mukai Y."/>
            <person name="Nagasaki H."/>
            <person name="Nagata Y."/>
            <person name="Naito S."/>
            <person name="Nakashima M."/>
            <person name="Nakama Y."/>
            <person name="Nakamichi Y."/>
            <person name="Nakamura M."/>
            <person name="Meguro A."/>
            <person name="Negishi M."/>
            <person name="Ohta I."/>
            <person name="Ohta T."/>
            <person name="Okamoto M."/>
            <person name="Ono N."/>
            <person name="Saji S."/>
            <person name="Sakaguchi M."/>
            <person name="Sakai K."/>
            <person name="Shibata M."/>
            <person name="Shimokawa T."/>
            <person name="Song J."/>
            <person name="Takazaki Y."/>
            <person name="Terasawa K."/>
            <person name="Tsugane M."/>
            <person name="Tsuji K."/>
            <person name="Ueda S."/>
            <person name="Waki K."/>
            <person name="Yamagata H."/>
            <person name="Yamamoto M."/>
            <person name="Yamamoto S."/>
            <person name="Yamane H."/>
            <person name="Yoshiki S."/>
            <person name="Yoshihara R."/>
            <person name="Yukawa K."/>
            <person name="Zhong H."/>
            <person name="Yano M."/>
            <person name="Yuan Q."/>
            <person name="Ouyang S."/>
            <person name="Liu J."/>
            <person name="Jones K.M."/>
            <person name="Gansberger K."/>
            <person name="Moffat K."/>
            <person name="Hill J."/>
            <person name="Bera J."/>
            <person name="Fadrosh D."/>
            <person name="Jin S."/>
            <person name="Johri S."/>
            <person name="Kim M."/>
            <person name="Overton L."/>
            <person name="Reardon M."/>
            <person name="Tsitrin T."/>
            <person name="Vuong H."/>
            <person name="Weaver B."/>
            <person name="Ciecko A."/>
            <person name="Tallon L."/>
            <person name="Jackson J."/>
            <person name="Pai G."/>
            <person name="Aken S.V."/>
            <person name="Utterback T."/>
            <person name="Reidmuller S."/>
            <person name="Feldblyum T."/>
            <person name="Hsiao J."/>
            <person name="Zismann V."/>
            <person name="Iobst S."/>
            <person name="de Vazeille A.R."/>
            <person name="Buell C.R."/>
            <person name="Ying K."/>
            <person name="Li Y."/>
            <person name="Lu T."/>
            <person name="Huang Y."/>
            <person name="Zhao Q."/>
            <person name="Feng Q."/>
            <person name="Zhang L."/>
            <person name="Zhu J."/>
            <person name="Weng Q."/>
            <person name="Mu J."/>
            <person name="Lu Y."/>
            <person name="Fan D."/>
            <person name="Liu Y."/>
            <person name="Guan J."/>
            <person name="Zhang Y."/>
            <person name="Yu S."/>
            <person name="Liu X."/>
            <person name="Zhang Y."/>
            <person name="Hong G."/>
            <person name="Han B."/>
            <person name="Choisne N."/>
            <person name="Demange N."/>
            <person name="Orjeda G."/>
            <person name="Samain S."/>
            <person name="Cattolico L."/>
            <person name="Pelletier E."/>
            <person name="Couloux A."/>
            <person name="Segurens B."/>
            <person name="Wincker P."/>
            <person name="D'Hont A."/>
            <person name="Scarpelli C."/>
            <person name="Weissenbach J."/>
            <person name="Salanoubat M."/>
            <person name="Quetier F."/>
            <person name="Yu Y."/>
            <person name="Kim H.R."/>
            <person name="Rambo T."/>
            <person name="Currie J."/>
            <person name="Collura K."/>
            <person name="Luo M."/>
            <person name="Yang T."/>
            <person name="Ammiraju J.S.S."/>
            <person name="Engler F."/>
            <person name="Soderlund C."/>
            <person name="Wing R.A."/>
            <person name="Palmer L.E."/>
            <person name="de la Bastide M."/>
            <person name="Spiegel L."/>
            <person name="Nascimento L."/>
            <person name="Zutavern T."/>
            <person name="O'Shaughnessy A."/>
            <person name="Dike S."/>
            <person name="Dedhia N."/>
            <person name="Preston R."/>
            <person name="Balija V."/>
            <person name="McCombie W.R."/>
            <person name="Chow T."/>
            <person name="Chen H."/>
            <person name="Chung M."/>
            <person name="Chen C."/>
            <person name="Shaw J."/>
            <person name="Wu H."/>
            <person name="Hsiao K."/>
            <person name="Chao Y."/>
            <person name="Chu M."/>
            <person name="Cheng C."/>
            <person name="Hour A."/>
            <person name="Lee P."/>
            <person name="Lin S."/>
            <person name="Lin Y."/>
            <person name="Liou J."/>
            <person name="Liu S."/>
            <person name="Hsing Y."/>
            <person name="Raghuvanshi S."/>
            <person name="Mohanty A."/>
            <person name="Bharti A.K."/>
            <person name="Gaur A."/>
            <person name="Gupta V."/>
            <person name="Kumar D."/>
            <person name="Ravi V."/>
            <person name="Vij S."/>
            <person name="Kapur A."/>
            <person name="Khurana P."/>
            <person name="Khurana P."/>
            <person name="Khurana J.P."/>
            <person name="Tyagi A.K."/>
            <person name="Gaikwad K."/>
            <person name="Singh A."/>
            <person name="Dalal V."/>
            <person name="Srivastava S."/>
            <person name="Dixit A."/>
            <person name="Pal A.K."/>
            <person name="Ghazi I.A."/>
            <person name="Yadav M."/>
            <person name="Pandit A."/>
            <person name="Bhargava A."/>
            <person name="Sureshbabu K."/>
            <person name="Batra K."/>
            <person name="Sharma T.R."/>
            <person name="Mohapatra T."/>
            <person name="Singh N.K."/>
            <person name="Messing J."/>
            <person name="Nelson A.B."/>
            <person name="Fuks G."/>
            <person name="Kavchok S."/>
            <person name="Keizer G."/>
            <person name="Linton E."/>
            <person name="Llaca V."/>
            <person name="Song R."/>
            <person name="Tanyolac B."/>
            <person name="Young S."/>
            <person name="Ho-Il K."/>
            <person name="Hahn J.H."/>
            <person name="Sangsakoo G."/>
            <person name="Vanavichit A."/>
            <person name="de Mattos Luiz.A.T."/>
            <person name="Zimmer P.D."/>
            <person name="Malone G."/>
            <person name="Dellagostin O."/>
            <person name="de Oliveira A.C."/>
            <person name="Bevan M."/>
            <person name="Bancroft I."/>
            <person name="Minx P."/>
            <person name="Cordum H."/>
            <person name="Wilson R."/>
            <person name="Cheng Z."/>
            <person name="Jin W."/>
            <person name="Jiang J."/>
            <person name="Leong S.A."/>
            <person name="Iwama H."/>
            <person name="Gojobori T."/>
            <person name="Itoh T."/>
            <person name="Niimura Y."/>
            <person name="Fujii Y."/>
            <person name="Habara T."/>
            <person name="Sakai H."/>
            <person name="Sato Y."/>
            <person name="Wilson G."/>
            <person name="Kumar K."/>
            <person name="McCouch S."/>
            <person name="Juretic N."/>
            <person name="Hoen D."/>
            <person name="Wright S."/>
            <person name="Bruskiewich R."/>
            <person name="Bureau T."/>
            <person name="Miyao A."/>
            <person name="Hirochika H."/>
            <person name="Nishikawa T."/>
            <person name="Kadowaki K."/>
            <person name="Sugiura M."/>
            <person name="Burr B."/>
            <person name="Sasaki T."/>
        </authorList>
    </citation>
    <scope>NUCLEOTIDE SEQUENCE [LARGE SCALE GENOMIC DNA]</scope>
    <source>
        <strain evidence="5">cv. Nipponbare</strain>
    </source>
</reference>
<proteinExistence type="predicted"/>
<dbReference type="Proteomes" id="UP000000763">
    <property type="component" value="Chromosome 9"/>
</dbReference>
<reference evidence="2" key="1">
    <citation type="submission" date="2002-09" db="EMBL/GenBank/DDBJ databases">
        <title>Oryza sativa nipponbare(GA3) genomic DNA, chromosome 9, BAC clone:OSJNBa0004P20.</title>
        <authorList>
            <person name="Sasaki T."/>
            <person name="Matsumoto T."/>
            <person name="Katayose Y."/>
        </authorList>
    </citation>
    <scope>NUCLEOTIDE SEQUENCE</scope>
</reference>
<dbReference type="Proteomes" id="UP000007752">
    <property type="component" value="Chromosome 9"/>
</dbReference>
<accession>Q6EQP0</accession>
<gene>
    <name evidence="4" type="ORF">OsJ_29025</name>
    <name evidence="2" type="ORF">OSJNBa0004P20.38</name>
    <name evidence="3" type="ORF">OSJNBa0042H24.14</name>
</gene>
<name>Q6EQP0_ORYSJ</name>
<evidence type="ECO:0000256" key="1">
    <source>
        <dbReference type="SAM" id="MobiDB-lite"/>
    </source>
</evidence>
<accession>Q6EQM9</accession>
<dbReference type="EMBL" id="CM000146">
    <property type="protein sequence ID" value="EAZ44404.1"/>
    <property type="molecule type" value="Genomic_DNA"/>
</dbReference>
<dbReference type="EMBL" id="AP005685">
    <property type="protein sequence ID" value="BAD29030.1"/>
    <property type="molecule type" value="Genomic_DNA"/>
</dbReference>